<dbReference type="Proteomes" id="UP001596915">
    <property type="component" value="Unassembled WGS sequence"/>
</dbReference>
<keyword evidence="2" id="KW-1185">Reference proteome</keyword>
<comment type="caution">
    <text evidence="1">The sequence shown here is derived from an EMBL/GenBank/DDBJ whole genome shotgun (WGS) entry which is preliminary data.</text>
</comment>
<sequence length="325" mass="35729">MPHPGLTSSPVAFLGDFLITGAVGGADASSTPAEVTALLGDEFTESGDTKQRLRSYRIVEFAWQRTAPEDPWDGLYVMAQAHRLEVPVPVDDLADHLRQAGFPIVEVAPDGLGCRRFVREDSRTGLLADENTGAVLKVSAPTWFGTGPRHAEPAWSREAGKSWVNHLVALDPGEREQWAVRRQPESGAERARWWWFLLVACRQRVPEGPDGTQAPWTDLALWLVTKCRAAGVLDRTEAALQIAGHSLLPPDETVRMCLDAIPVSRAEVATRDTTPYAPERLVAINRSRQAKALALAAGAQLRRGVRDPGLRAETEAWLELRRTLM</sequence>
<proteinExistence type="predicted"/>
<evidence type="ECO:0008006" key="3">
    <source>
        <dbReference type="Google" id="ProtNLM"/>
    </source>
</evidence>
<gene>
    <name evidence="1" type="ORF">ACFQ2K_38010</name>
</gene>
<accession>A0ABW2X1T4</accession>
<organism evidence="1 2">
    <name type="scientific">Streptomyces sanglieri</name>
    <dbReference type="NCBI Taxonomy" id="193460"/>
    <lineage>
        <taxon>Bacteria</taxon>
        <taxon>Bacillati</taxon>
        <taxon>Actinomycetota</taxon>
        <taxon>Actinomycetes</taxon>
        <taxon>Kitasatosporales</taxon>
        <taxon>Streptomycetaceae</taxon>
        <taxon>Streptomyces</taxon>
    </lineage>
</organism>
<protein>
    <recommendedName>
        <fullName evidence="3">Nucleotidyltransferase</fullName>
    </recommendedName>
</protein>
<name>A0ABW2X1T4_9ACTN</name>
<dbReference type="EMBL" id="JBHTGL010000008">
    <property type="protein sequence ID" value="MFD0627594.1"/>
    <property type="molecule type" value="Genomic_DNA"/>
</dbReference>
<reference evidence="2" key="1">
    <citation type="journal article" date="2019" name="Int. J. Syst. Evol. Microbiol.">
        <title>The Global Catalogue of Microorganisms (GCM) 10K type strain sequencing project: providing services to taxonomists for standard genome sequencing and annotation.</title>
        <authorList>
            <consortium name="The Broad Institute Genomics Platform"/>
            <consortium name="The Broad Institute Genome Sequencing Center for Infectious Disease"/>
            <person name="Wu L."/>
            <person name="Ma J."/>
        </authorList>
    </citation>
    <scope>NUCLEOTIDE SEQUENCE [LARGE SCALE GENOMIC DNA]</scope>
    <source>
        <strain evidence="2">JCM 12607</strain>
    </source>
</reference>
<evidence type="ECO:0000313" key="1">
    <source>
        <dbReference type="EMBL" id="MFD0627594.1"/>
    </source>
</evidence>
<evidence type="ECO:0000313" key="2">
    <source>
        <dbReference type="Proteomes" id="UP001596915"/>
    </source>
</evidence>